<evidence type="ECO:0000313" key="3">
    <source>
        <dbReference type="Proteomes" id="UP000263642"/>
    </source>
</evidence>
<dbReference type="InterPro" id="IPR041698">
    <property type="entry name" value="Methyltransf_25"/>
</dbReference>
<name>A0A3D3R0E6_9PLAN</name>
<dbReference type="SUPFAM" id="SSF53335">
    <property type="entry name" value="S-adenosyl-L-methionine-dependent methyltransferases"/>
    <property type="match status" value="1"/>
</dbReference>
<dbReference type="InterPro" id="IPR029063">
    <property type="entry name" value="SAM-dependent_MTases_sf"/>
</dbReference>
<keyword evidence="2" id="KW-0489">Methyltransferase</keyword>
<organism evidence="2 3">
    <name type="scientific">Gimesia maris</name>
    <dbReference type="NCBI Taxonomy" id="122"/>
    <lineage>
        <taxon>Bacteria</taxon>
        <taxon>Pseudomonadati</taxon>
        <taxon>Planctomycetota</taxon>
        <taxon>Planctomycetia</taxon>
        <taxon>Planctomycetales</taxon>
        <taxon>Planctomycetaceae</taxon>
        <taxon>Gimesia</taxon>
    </lineage>
</organism>
<dbReference type="Gene3D" id="3.40.50.150">
    <property type="entry name" value="Vaccinia Virus protein VP39"/>
    <property type="match status" value="1"/>
</dbReference>
<protein>
    <submittedName>
        <fullName evidence="2">Class I SAM-dependent methyltransferase</fullName>
    </submittedName>
</protein>
<dbReference type="EMBL" id="DQAY01000025">
    <property type="protein sequence ID" value="HCO22305.1"/>
    <property type="molecule type" value="Genomic_DNA"/>
</dbReference>
<dbReference type="GO" id="GO:0008168">
    <property type="term" value="F:methyltransferase activity"/>
    <property type="evidence" value="ECO:0007669"/>
    <property type="project" value="UniProtKB-KW"/>
</dbReference>
<accession>A0A3D3R0E6</accession>
<sequence>METIKGHLYDYPKYYDLIFGDDWKAEFDFLQSCFKKHATRKVKKLFEPACGTGRLLIKLAQAGYQVSGNDLNQHAINYCNDRLERFGFPRSAVLGDMSDFKLKKPVDAAFNTINSFRHLPSETAAKNHLKCVADALAPGGLYILGLHLTPTVGEPMQSESWSARRGNLQINSHMQSISTDLKKRNEHLEMTFDVYTPSRQFQLFDTMDYRTYTAPQFKALLKKVPELEVVELYDFMYEMDFTIELDAQTEDVVFILRKK</sequence>
<dbReference type="AlphaFoldDB" id="A0A3D3R0E6"/>
<dbReference type="Proteomes" id="UP000263642">
    <property type="component" value="Unassembled WGS sequence"/>
</dbReference>
<dbReference type="RefSeq" id="WP_154933514.1">
    <property type="nucleotide sequence ID" value="NZ_CAXBMG010000018.1"/>
</dbReference>
<dbReference type="GO" id="GO:0032259">
    <property type="term" value="P:methylation"/>
    <property type="evidence" value="ECO:0007669"/>
    <property type="project" value="UniProtKB-KW"/>
</dbReference>
<gene>
    <name evidence="2" type="ORF">DIT97_04295</name>
</gene>
<reference evidence="2 3" key="1">
    <citation type="journal article" date="2018" name="Nat. Biotechnol.">
        <title>A standardized bacterial taxonomy based on genome phylogeny substantially revises the tree of life.</title>
        <authorList>
            <person name="Parks D.H."/>
            <person name="Chuvochina M."/>
            <person name="Waite D.W."/>
            <person name="Rinke C."/>
            <person name="Skarshewski A."/>
            <person name="Chaumeil P.A."/>
            <person name="Hugenholtz P."/>
        </authorList>
    </citation>
    <scope>NUCLEOTIDE SEQUENCE [LARGE SCALE GENOMIC DNA]</scope>
    <source>
        <strain evidence="2">UBA9375</strain>
    </source>
</reference>
<evidence type="ECO:0000259" key="1">
    <source>
        <dbReference type="Pfam" id="PF13649"/>
    </source>
</evidence>
<keyword evidence="2" id="KW-0808">Transferase</keyword>
<evidence type="ECO:0000313" key="2">
    <source>
        <dbReference type="EMBL" id="HCO22305.1"/>
    </source>
</evidence>
<dbReference type="CDD" id="cd02440">
    <property type="entry name" value="AdoMet_MTases"/>
    <property type="match status" value="1"/>
</dbReference>
<proteinExistence type="predicted"/>
<dbReference type="Gene3D" id="2.20.25.110">
    <property type="entry name" value="S-adenosyl-L-methionine-dependent methyltransferases"/>
    <property type="match status" value="1"/>
</dbReference>
<dbReference type="Pfam" id="PF13649">
    <property type="entry name" value="Methyltransf_25"/>
    <property type="match status" value="1"/>
</dbReference>
<feature type="domain" description="Methyltransferase" evidence="1">
    <location>
        <begin position="49"/>
        <end position="140"/>
    </location>
</feature>
<comment type="caution">
    <text evidence="2">The sequence shown here is derived from an EMBL/GenBank/DDBJ whole genome shotgun (WGS) entry which is preliminary data.</text>
</comment>